<sequence length="184" mass="19984">MALTPLRRTLLELLREPNSASRLARSLDVPRQRIGYHLKCLQEAGLIQAVGEVQRRGFAEKLYSTASSALVIDPQILGSAGRSEIEKQDRYASGHLIEAAARMVRDVSRMESAAAEEGSRLLTFTIETEIAFARPADIERYAADLADALHALASKYGRGKAGKRYSVVVGGHPAPAAAEEKNVN</sequence>
<keyword evidence="2" id="KW-1185">Reference proteome</keyword>
<dbReference type="Pfam" id="PF12840">
    <property type="entry name" value="HTH_20"/>
    <property type="match status" value="1"/>
</dbReference>
<comment type="caution">
    <text evidence="1">The sequence shown here is derived from an EMBL/GenBank/DDBJ whole genome shotgun (WGS) entry which is preliminary data.</text>
</comment>
<gene>
    <name evidence="1" type="ORF">ABUE31_21165</name>
</gene>
<name>A0ABV3R5A2_9HYPH</name>
<dbReference type="Proteomes" id="UP001556196">
    <property type="component" value="Unassembled WGS sequence"/>
</dbReference>
<dbReference type="InterPro" id="IPR011991">
    <property type="entry name" value="ArsR-like_HTH"/>
</dbReference>
<evidence type="ECO:0000313" key="2">
    <source>
        <dbReference type="Proteomes" id="UP001556196"/>
    </source>
</evidence>
<proteinExistence type="predicted"/>
<dbReference type="Gene3D" id="1.10.10.10">
    <property type="entry name" value="Winged helix-like DNA-binding domain superfamily/Winged helix DNA-binding domain"/>
    <property type="match status" value="1"/>
</dbReference>
<dbReference type="EMBL" id="JBFOCI010000009">
    <property type="protein sequence ID" value="MEW9808509.1"/>
    <property type="molecule type" value="Genomic_DNA"/>
</dbReference>
<organism evidence="1 2">
    <name type="scientific">Mesorhizobium marinum</name>
    <dbReference type="NCBI Taxonomy" id="3228790"/>
    <lineage>
        <taxon>Bacteria</taxon>
        <taxon>Pseudomonadati</taxon>
        <taxon>Pseudomonadota</taxon>
        <taxon>Alphaproteobacteria</taxon>
        <taxon>Hyphomicrobiales</taxon>
        <taxon>Phyllobacteriaceae</taxon>
        <taxon>Mesorhizobium</taxon>
    </lineage>
</organism>
<protein>
    <submittedName>
        <fullName evidence="1">ArsR/SmtB family transcription factor</fullName>
    </submittedName>
</protein>
<evidence type="ECO:0000313" key="1">
    <source>
        <dbReference type="EMBL" id="MEW9808509.1"/>
    </source>
</evidence>
<dbReference type="RefSeq" id="WP_367725744.1">
    <property type="nucleotide sequence ID" value="NZ_JBFOCI010000009.1"/>
</dbReference>
<dbReference type="InterPro" id="IPR036390">
    <property type="entry name" value="WH_DNA-bd_sf"/>
</dbReference>
<dbReference type="CDD" id="cd00090">
    <property type="entry name" value="HTH_ARSR"/>
    <property type="match status" value="1"/>
</dbReference>
<dbReference type="SUPFAM" id="SSF46785">
    <property type="entry name" value="Winged helix' DNA-binding domain"/>
    <property type="match status" value="1"/>
</dbReference>
<accession>A0ABV3R5A2</accession>
<reference evidence="1 2" key="1">
    <citation type="submission" date="2024-06" db="EMBL/GenBank/DDBJ databases">
        <authorList>
            <person name="Tuo L."/>
        </authorList>
    </citation>
    <scope>NUCLEOTIDE SEQUENCE [LARGE SCALE GENOMIC DNA]</scope>
    <source>
        <strain evidence="1 2">ZMM04-5</strain>
    </source>
</reference>
<dbReference type="InterPro" id="IPR036388">
    <property type="entry name" value="WH-like_DNA-bd_sf"/>
</dbReference>